<dbReference type="AlphaFoldDB" id="A0A231G164"/>
<proteinExistence type="predicted"/>
<keyword evidence="2" id="KW-1185">Reference proteome</keyword>
<sequence length="126" mass="14059">MSDEDSLGTSASQIVGAAGDDSDLRRVEMLMSQRLASTPQERTLSIDERNRLYELAYTFTYAGTRAIAHVGPVKTLMTRKVKSNATMFGLVDLNPKQMCHVLEAVGDFKALADYDYCQDPKYPYPQ</sequence>
<evidence type="ECO:0000313" key="2">
    <source>
        <dbReference type="Proteomes" id="UP000198542"/>
    </source>
</evidence>
<evidence type="ECO:0000313" key="1">
    <source>
        <dbReference type="EMBL" id="SEC22231.1"/>
    </source>
</evidence>
<reference evidence="2" key="1">
    <citation type="submission" date="2016-10" db="EMBL/GenBank/DDBJ databases">
        <authorList>
            <person name="Varghese N."/>
            <person name="Submissions S."/>
        </authorList>
    </citation>
    <scope>NUCLEOTIDE SEQUENCE [LARGE SCALE GENOMIC DNA]</scope>
    <source>
        <strain evidence="2">BS3660</strain>
    </source>
</reference>
<protein>
    <submittedName>
        <fullName evidence="1">Uncharacterized protein</fullName>
    </submittedName>
</protein>
<name>A0A231G164_PSEJE</name>
<gene>
    <name evidence="1" type="ORF">SAMN04490187_3601</name>
</gene>
<organism evidence="1 2">
    <name type="scientific">Pseudomonas jessenii</name>
    <dbReference type="NCBI Taxonomy" id="77298"/>
    <lineage>
        <taxon>Bacteria</taxon>
        <taxon>Pseudomonadati</taxon>
        <taxon>Pseudomonadota</taxon>
        <taxon>Gammaproteobacteria</taxon>
        <taxon>Pseudomonadales</taxon>
        <taxon>Pseudomonadaceae</taxon>
        <taxon>Pseudomonas</taxon>
    </lineage>
</organism>
<accession>A0A231G164</accession>
<dbReference type="EMBL" id="FNTC01000002">
    <property type="protein sequence ID" value="SEC22231.1"/>
    <property type="molecule type" value="Genomic_DNA"/>
</dbReference>
<dbReference type="Proteomes" id="UP000198542">
    <property type="component" value="Unassembled WGS sequence"/>
</dbReference>